<dbReference type="GO" id="GO:0005524">
    <property type="term" value="F:ATP binding"/>
    <property type="evidence" value="ECO:0007669"/>
    <property type="project" value="UniProtKB-UniRule"/>
</dbReference>
<keyword evidence="14" id="KW-1185">Reference proteome</keyword>
<evidence type="ECO:0000256" key="7">
    <source>
        <dbReference type="ARBA" id="ARBA00034617"/>
    </source>
</evidence>
<feature type="domain" description="UvrD-like helicase C-terminal" evidence="12">
    <location>
        <begin position="293"/>
        <end position="517"/>
    </location>
</feature>
<evidence type="ECO:0000256" key="9">
    <source>
        <dbReference type="ARBA" id="ARBA00048988"/>
    </source>
</evidence>
<dbReference type="Gene3D" id="3.40.50.300">
    <property type="entry name" value="P-loop containing nucleotide triphosphate hydrolases"/>
    <property type="match status" value="3"/>
</dbReference>
<evidence type="ECO:0000256" key="8">
    <source>
        <dbReference type="ARBA" id="ARBA00034808"/>
    </source>
</evidence>
<proteinExistence type="inferred from homology"/>
<dbReference type="Gene3D" id="1.10.10.160">
    <property type="match status" value="1"/>
</dbReference>
<evidence type="ECO:0000256" key="1">
    <source>
        <dbReference type="ARBA" id="ARBA00009922"/>
    </source>
</evidence>
<dbReference type="Gene3D" id="1.10.486.10">
    <property type="entry name" value="PCRA, domain 4"/>
    <property type="match status" value="1"/>
</dbReference>
<dbReference type="RefSeq" id="XP_013758543.1">
    <property type="nucleotide sequence ID" value="XM_013903089.1"/>
</dbReference>
<name>A0A0L0DAV3_THETB</name>
<dbReference type="AlphaFoldDB" id="A0A0L0DAV3"/>
<accession>A0A0L0DAV3</accession>
<keyword evidence="6" id="KW-0413">Isomerase</keyword>
<dbReference type="InterPro" id="IPR000212">
    <property type="entry name" value="DNA_helicase_UvrD/REP"/>
</dbReference>
<feature type="binding site" evidence="10">
    <location>
        <begin position="22"/>
        <end position="29"/>
    </location>
    <ligand>
        <name>ATP</name>
        <dbReference type="ChEBI" id="CHEBI:30616"/>
    </ligand>
</feature>
<gene>
    <name evidence="13" type="ORF">AMSG_04875</name>
</gene>
<dbReference type="OrthoDB" id="6729494at2759"/>
<dbReference type="PROSITE" id="PS51198">
    <property type="entry name" value="UVRD_HELICASE_ATP_BIND"/>
    <property type="match status" value="1"/>
</dbReference>
<dbReference type="PROSITE" id="PS51217">
    <property type="entry name" value="UVRD_HELICASE_CTER"/>
    <property type="match status" value="1"/>
</dbReference>
<comment type="catalytic activity">
    <reaction evidence="7">
        <text>Couples ATP hydrolysis with the unwinding of duplex DNA by translocating in the 3'-5' direction.</text>
        <dbReference type="EC" id="5.6.2.4"/>
    </reaction>
</comment>
<keyword evidence="4 10" id="KW-0347">Helicase</keyword>
<evidence type="ECO:0000313" key="13">
    <source>
        <dbReference type="EMBL" id="KNC48428.1"/>
    </source>
</evidence>
<feature type="domain" description="UvrD-like helicase ATP-binding" evidence="11">
    <location>
        <begin position="1"/>
        <end position="292"/>
    </location>
</feature>
<evidence type="ECO:0000259" key="12">
    <source>
        <dbReference type="PROSITE" id="PS51217"/>
    </source>
</evidence>
<evidence type="ECO:0000259" key="11">
    <source>
        <dbReference type="PROSITE" id="PS51198"/>
    </source>
</evidence>
<dbReference type="InterPro" id="IPR027417">
    <property type="entry name" value="P-loop_NTPase"/>
</dbReference>
<sequence>MELNDNQLAAVTESAQCVIVVAGAGSGKTQTIAHRIVHHLQTTQGARPDAVLALTFTNAAAAEMRDRLNALDPMSRPGWACTVATFHSLCLLILREHAHCLGFDSITVASRDTVRGLLEQALSEWRDADPEHPPALSDKALDALLRGLDEVGTGEASDPMLDFVAARYAELKREASTCDFGDLIAHVRTLLRRDNRVRAALHSRFSFIVVDEFQDTSQAQMDILALLVTPPELDPATDPWHFRPTVQLTVVGDDDQSIYGWRGASGVANFDALAAATPSPVTILLAANYRCGIHILHAASQVIGCNTKRMPKTLHATRDSATQLVAVFAGDSLDAEFDHIADAIAARGPPFADVAVLFRSDPNNRLSDRLGALLGARLIPFVTTRKAQLIETVEFSGLADALQANDRNLRQTFNTAMTIHPTPDARRNIDAYIRVVQKVAAAAADSAGVSSEARSGLAVAIDRHLPSVASPGLPTLGGLVADLSALLALVAYERSSSADDDEPSDCVTLSTIHGAKGREWPAVLWPTLSTAFCHRAAP</sequence>
<dbReference type="GO" id="GO:0016787">
    <property type="term" value="F:hydrolase activity"/>
    <property type="evidence" value="ECO:0007669"/>
    <property type="project" value="UniProtKB-UniRule"/>
</dbReference>
<keyword evidence="5 10" id="KW-0067">ATP-binding</keyword>
<evidence type="ECO:0000313" key="14">
    <source>
        <dbReference type="Proteomes" id="UP000054408"/>
    </source>
</evidence>
<dbReference type="Pfam" id="PF00580">
    <property type="entry name" value="UvrD-helicase"/>
    <property type="match status" value="1"/>
</dbReference>
<dbReference type="eggNOG" id="KOG2108">
    <property type="taxonomic scope" value="Eukaryota"/>
</dbReference>
<dbReference type="CDD" id="cd17932">
    <property type="entry name" value="DEXQc_UvrD"/>
    <property type="match status" value="1"/>
</dbReference>
<keyword evidence="2 10" id="KW-0547">Nucleotide-binding</keyword>
<dbReference type="InterPro" id="IPR014017">
    <property type="entry name" value="DNA_helicase_UvrD-like_C"/>
</dbReference>
<evidence type="ECO:0000256" key="4">
    <source>
        <dbReference type="ARBA" id="ARBA00022806"/>
    </source>
</evidence>
<dbReference type="Proteomes" id="UP000054408">
    <property type="component" value="Unassembled WGS sequence"/>
</dbReference>
<dbReference type="EMBL" id="GL349451">
    <property type="protein sequence ID" value="KNC48428.1"/>
    <property type="molecule type" value="Genomic_DNA"/>
</dbReference>
<evidence type="ECO:0000256" key="6">
    <source>
        <dbReference type="ARBA" id="ARBA00023235"/>
    </source>
</evidence>
<organism evidence="13 14">
    <name type="scientific">Thecamonas trahens ATCC 50062</name>
    <dbReference type="NCBI Taxonomy" id="461836"/>
    <lineage>
        <taxon>Eukaryota</taxon>
        <taxon>Apusozoa</taxon>
        <taxon>Apusomonadida</taxon>
        <taxon>Apusomonadidae</taxon>
        <taxon>Thecamonas</taxon>
    </lineage>
</organism>
<dbReference type="GO" id="GO:0003677">
    <property type="term" value="F:DNA binding"/>
    <property type="evidence" value="ECO:0007669"/>
    <property type="project" value="InterPro"/>
</dbReference>
<protein>
    <recommendedName>
        <fullName evidence="8">DNA 3'-5' helicase</fullName>
        <ecNumber evidence="8">5.6.2.4</ecNumber>
    </recommendedName>
</protein>
<dbReference type="Pfam" id="PF13361">
    <property type="entry name" value="UvrD_C"/>
    <property type="match status" value="1"/>
</dbReference>
<evidence type="ECO:0000256" key="2">
    <source>
        <dbReference type="ARBA" id="ARBA00022741"/>
    </source>
</evidence>
<dbReference type="STRING" id="461836.A0A0L0DAV3"/>
<keyword evidence="3 10" id="KW-0378">Hydrolase</keyword>
<dbReference type="PANTHER" id="PTHR11070">
    <property type="entry name" value="UVRD / RECB / PCRA DNA HELICASE FAMILY MEMBER"/>
    <property type="match status" value="1"/>
</dbReference>
<reference evidence="13 14" key="1">
    <citation type="submission" date="2010-05" db="EMBL/GenBank/DDBJ databases">
        <title>The Genome Sequence of Thecamonas trahens ATCC 50062.</title>
        <authorList>
            <consortium name="The Broad Institute Genome Sequencing Platform"/>
            <person name="Russ C."/>
            <person name="Cuomo C."/>
            <person name="Shea T."/>
            <person name="Young S.K."/>
            <person name="Zeng Q."/>
            <person name="Koehrsen M."/>
            <person name="Haas B."/>
            <person name="Borodovsky M."/>
            <person name="Guigo R."/>
            <person name="Alvarado L."/>
            <person name="Berlin A."/>
            <person name="Bochicchio J."/>
            <person name="Borenstein D."/>
            <person name="Chapman S."/>
            <person name="Chen Z."/>
            <person name="Freedman E."/>
            <person name="Gellesch M."/>
            <person name="Goldberg J."/>
            <person name="Griggs A."/>
            <person name="Gujja S."/>
            <person name="Heilman E."/>
            <person name="Heiman D."/>
            <person name="Hepburn T."/>
            <person name="Howarth C."/>
            <person name="Jen D."/>
            <person name="Larson L."/>
            <person name="Mehta T."/>
            <person name="Park D."/>
            <person name="Pearson M."/>
            <person name="Roberts A."/>
            <person name="Saif S."/>
            <person name="Shenoy N."/>
            <person name="Sisk P."/>
            <person name="Stolte C."/>
            <person name="Sykes S."/>
            <person name="Thomson T."/>
            <person name="Walk T."/>
            <person name="White J."/>
            <person name="Yandava C."/>
            <person name="Burger G."/>
            <person name="Gray M.W."/>
            <person name="Holland P.W.H."/>
            <person name="King N."/>
            <person name="Lang F.B.F."/>
            <person name="Roger A.J."/>
            <person name="Ruiz-Trillo I."/>
            <person name="Lander E."/>
            <person name="Nusbaum C."/>
        </authorList>
    </citation>
    <scope>NUCLEOTIDE SEQUENCE [LARGE SCALE GENOMIC DNA]</scope>
    <source>
        <strain evidence="13 14">ATCC 50062</strain>
    </source>
</reference>
<dbReference type="GO" id="GO:0043138">
    <property type="term" value="F:3'-5' DNA helicase activity"/>
    <property type="evidence" value="ECO:0007669"/>
    <property type="project" value="UniProtKB-EC"/>
</dbReference>
<comment type="similarity">
    <text evidence="1">Belongs to the helicase family. UvrD subfamily.</text>
</comment>
<evidence type="ECO:0000256" key="10">
    <source>
        <dbReference type="PROSITE-ProRule" id="PRU00560"/>
    </source>
</evidence>
<evidence type="ECO:0000256" key="5">
    <source>
        <dbReference type="ARBA" id="ARBA00022840"/>
    </source>
</evidence>
<dbReference type="InterPro" id="IPR013986">
    <property type="entry name" value="DExx_box_DNA_helicase_dom_sf"/>
</dbReference>
<dbReference type="InterPro" id="IPR014016">
    <property type="entry name" value="UvrD-like_ATP-bd"/>
</dbReference>
<evidence type="ECO:0000256" key="3">
    <source>
        <dbReference type="ARBA" id="ARBA00022801"/>
    </source>
</evidence>
<dbReference type="GeneID" id="25564393"/>
<dbReference type="SUPFAM" id="SSF52540">
    <property type="entry name" value="P-loop containing nucleoside triphosphate hydrolases"/>
    <property type="match status" value="1"/>
</dbReference>
<dbReference type="EC" id="5.6.2.4" evidence="8"/>
<comment type="catalytic activity">
    <reaction evidence="9">
        <text>ATP + H2O = ADP + phosphate + H(+)</text>
        <dbReference type="Rhea" id="RHEA:13065"/>
        <dbReference type="ChEBI" id="CHEBI:15377"/>
        <dbReference type="ChEBI" id="CHEBI:15378"/>
        <dbReference type="ChEBI" id="CHEBI:30616"/>
        <dbReference type="ChEBI" id="CHEBI:43474"/>
        <dbReference type="ChEBI" id="CHEBI:456216"/>
        <dbReference type="EC" id="5.6.2.4"/>
    </reaction>
</comment>